<feature type="domain" description="Bro-N" evidence="1">
    <location>
        <begin position="2"/>
        <end position="108"/>
    </location>
</feature>
<evidence type="ECO:0000259" key="1">
    <source>
        <dbReference type="PROSITE" id="PS51750"/>
    </source>
</evidence>
<evidence type="ECO:0000313" key="3">
    <source>
        <dbReference type="Proteomes" id="UP000093796"/>
    </source>
</evidence>
<dbReference type="PROSITE" id="PS51750">
    <property type="entry name" value="BRO_N"/>
    <property type="match status" value="1"/>
</dbReference>
<dbReference type="AlphaFoldDB" id="A0A1A0DLN2"/>
<dbReference type="PANTHER" id="PTHR36180">
    <property type="entry name" value="DNA-BINDING PROTEIN-RELATED-RELATED"/>
    <property type="match status" value="1"/>
</dbReference>
<dbReference type="GO" id="GO:0003677">
    <property type="term" value="F:DNA binding"/>
    <property type="evidence" value="ECO:0007669"/>
    <property type="project" value="InterPro"/>
</dbReference>
<organism evidence="2 3">
    <name type="scientific">Acetobacter pasteurianus</name>
    <name type="common">Acetobacter turbidans</name>
    <dbReference type="NCBI Taxonomy" id="438"/>
    <lineage>
        <taxon>Bacteria</taxon>
        <taxon>Pseudomonadati</taxon>
        <taxon>Pseudomonadota</taxon>
        <taxon>Alphaproteobacteria</taxon>
        <taxon>Acetobacterales</taxon>
        <taxon>Acetobacteraceae</taxon>
        <taxon>Acetobacter</taxon>
    </lineage>
</organism>
<name>A0A1A0DLN2_ACEPA</name>
<dbReference type="PANTHER" id="PTHR36180:SF2">
    <property type="entry name" value="BRO FAMILY PROTEIN"/>
    <property type="match status" value="1"/>
</dbReference>
<evidence type="ECO:0000313" key="2">
    <source>
        <dbReference type="EMBL" id="OAZ75925.1"/>
    </source>
</evidence>
<gene>
    <name evidence="2" type="ORF">SRCM100623_00316</name>
</gene>
<dbReference type="Pfam" id="PF02498">
    <property type="entry name" value="Bro-N"/>
    <property type="match status" value="1"/>
</dbReference>
<dbReference type="PATRIC" id="fig|438.15.peg.350"/>
<dbReference type="Pfam" id="PF03374">
    <property type="entry name" value="ANT"/>
    <property type="match status" value="1"/>
</dbReference>
<protein>
    <recommendedName>
        <fullName evidence="1">Bro-N domain-containing protein</fullName>
    </recommendedName>
</protein>
<reference evidence="2 3" key="1">
    <citation type="submission" date="2016-05" db="EMBL/GenBank/DDBJ databases">
        <title>Genome sequencing of Acetobacter pasteurianus strain SRCM100623.</title>
        <authorList>
            <person name="Song Y.R."/>
        </authorList>
    </citation>
    <scope>NUCLEOTIDE SEQUENCE [LARGE SCALE GENOMIC DNA]</scope>
    <source>
        <strain evidence="2 3">SRCM100623</strain>
    </source>
</reference>
<dbReference type="InterPro" id="IPR003497">
    <property type="entry name" value="BRO_N_domain"/>
</dbReference>
<dbReference type="InterPro" id="IPR005039">
    <property type="entry name" value="Ant_C"/>
</dbReference>
<dbReference type="SMART" id="SM01040">
    <property type="entry name" value="Bro-N"/>
    <property type="match status" value="1"/>
</dbReference>
<dbReference type="RefSeq" id="WP_064775842.1">
    <property type="nucleotide sequence ID" value="NZ_LYUD01000024.1"/>
</dbReference>
<dbReference type="Proteomes" id="UP000093796">
    <property type="component" value="Unassembled WGS sequence"/>
</dbReference>
<dbReference type="OrthoDB" id="9808959at2"/>
<comment type="caution">
    <text evidence="2">The sequence shown here is derived from an EMBL/GenBank/DDBJ whole genome shotgun (WGS) entry which is preliminary data.</text>
</comment>
<accession>A0A1A0DLN2</accession>
<proteinExistence type="predicted"/>
<sequence>MKTAITPFTFDFEGYSVRALTRDGLPWWVLADVCRVLEIGNAPMAATRLDDDEKSTINITDSGNLNAERTVINESGLYSLVLTSRKPAAKRFKKWVTAEVLPSLRRTGTYSTQPQPDFGHVLSVAEAAIVASQQAVQTLAPKAVAYQQLTCMDGLHTLTDTAKLCGKPRNRFLATLEAMGWIYRPGGKGCWSAKADKIKAGYLTHKYCDIRDADGQLKTRSQVVVTDRGVAKLKIILARLENTMLAGDAA</sequence>
<dbReference type="EMBL" id="LYUD01000024">
    <property type="protein sequence ID" value="OAZ75925.1"/>
    <property type="molecule type" value="Genomic_DNA"/>
</dbReference>